<reference evidence="1 2" key="1">
    <citation type="journal article" date="2021" name="Int. J. Syst. Evol. Microbiol.">
        <title>Reticulibacter mediterranei gen. nov., sp. nov., within the new family Reticulibacteraceae fam. nov., and Ktedonospora formicarum gen. nov., sp. nov., Ktedonobacter robiniae sp. nov., Dictyobacter formicarum sp. nov. and Dictyobacter arantiisoli sp. nov., belonging to the class Ktedonobacteria.</title>
        <authorList>
            <person name="Yabe S."/>
            <person name="Zheng Y."/>
            <person name="Wang C.M."/>
            <person name="Sakai Y."/>
            <person name="Abe K."/>
            <person name="Yokota A."/>
            <person name="Donadio S."/>
            <person name="Cavaletti L."/>
            <person name="Monciardini P."/>
        </authorList>
    </citation>
    <scope>NUCLEOTIDE SEQUENCE [LARGE SCALE GENOMIC DNA]</scope>
    <source>
        <strain evidence="1 2">SOSP1-30</strain>
    </source>
</reference>
<comment type="caution">
    <text evidence="1">The sequence shown here is derived from an EMBL/GenBank/DDBJ whole genome shotgun (WGS) entry which is preliminary data.</text>
</comment>
<protein>
    <submittedName>
        <fullName evidence="1">Uncharacterized protein</fullName>
    </submittedName>
</protein>
<dbReference type="Proteomes" id="UP000654345">
    <property type="component" value="Unassembled WGS sequence"/>
</dbReference>
<evidence type="ECO:0000313" key="1">
    <source>
        <dbReference type="EMBL" id="GHO58145.1"/>
    </source>
</evidence>
<name>A0ABQ3V0J2_9CHLR</name>
<keyword evidence="2" id="KW-1185">Reference proteome</keyword>
<evidence type="ECO:0000313" key="2">
    <source>
        <dbReference type="Proteomes" id="UP000654345"/>
    </source>
</evidence>
<organism evidence="1 2">
    <name type="scientific">Ktedonobacter robiniae</name>
    <dbReference type="NCBI Taxonomy" id="2778365"/>
    <lineage>
        <taxon>Bacteria</taxon>
        <taxon>Bacillati</taxon>
        <taxon>Chloroflexota</taxon>
        <taxon>Ktedonobacteria</taxon>
        <taxon>Ktedonobacterales</taxon>
        <taxon>Ktedonobacteraceae</taxon>
        <taxon>Ktedonobacter</taxon>
    </lineage>
</organism>
<accession>A0ABQ3V0J2</accession>
<proteinExistence type="predicted"/>
<gene>
    <name evidence="1" type="ORF">KSB_66200</name>
</gene>
<dbReference type="EMBL" id="BNJG01000002">
    <property type="protein sequence ID" value="GHO58145.1"/>
    <property type="molecule type" value="Genomic_DNA"/>
</dbReference>
<sequence length="40" mass="4709">MNSVVHLVRPVSAGAWVVWELESNWEGKEDSCHRREKEEE</sequence>